<dbReference type="FunFam" id="2.40.30.30:FF:000003">
    <property type="entry name" value="Riboflavin biosynthesis protein"/>
    <property type="match status" value="1"/>
</dbReference>
<evidence type="ECO:0000256" key="8">
    <source>
        <dbReference type="ARBA" id="ARBA00022741"/>
    </source>
</evidence>
<dbReference type="InterPro" id="IPR015864">
    <property type="entry name" value="FAD_synthase"/>
</dbReference>
<dbReference type="Gene3D" id="3.40.50.620">
    <property type="entry name" value="HUPs"/>
    <property type="match status" value="1"/>
</dbReference>
<dbReference type="GO" id="GO:0003919">
    <property type="term" value="F:FMN adenylyltransferase activity"/>
    <property type="evidence" value="ECO:0007669"/>
    <property type="project" value="UniProtKB-UniRule"/>
</dbReference>
<comment type="similarity">
    <text evidence="15">Belongs to the ribF family.</text>
</comment>
<evidence type="ECO:0000259" key="16">
    <source>
        <dbReference type="SMART" id="SM00904"/>
    </source>
</evidence>
<dbReference type="Proteomes" id="UP000464507">
    <property type="component" value="Chromosome"/>
</dbReference>
<keyword evidence="9 15" id="KW-0418">Kinase</keyword>
<dbReference type="InterPro" id="IPR023468">
    <property type="entry name" value="Riboflavin_kinase"/>
</dbReference>
<dbReference type="Pfam" id="PF06574">
    <property type="entry name" value="FAD_syn"/>
    <property type="match status" value="1"/>
</dbReference>
<dbReference type="RefSeq" id="WP_161886091.1">
    <property type="nucleotide sequence ID" value="NZ_CP017146.1"/>
</dbReference>
<evidence type="ECO:0000256" key="4">
    <source>
        <dbReference type="ARBA" id="ARBA00022630"/>
    </source>
</evidence>
<evidence type="ECO:0000313" key="17">
    <source>
        <dbReference type="EMBL" id="QHO69709.1"/>
    </source>
</evidence>
<name>A0A7L5AN39_9MICO</name>
<keyword evidence="11 15" id="KW-0067">ATP-binding</keyword>
<dbReference type="PANTHER" id="PTHR22749">
    <property type="entry name" value="RIBOFLAVIN KINASE/FMN ADENYLYLTRANSFERASE"/>
    <property type="match status" value="1"/>
</dbReference>
<dbReference type="EC" id="2.7.1.26" evidence="15"/>
<evidence type="ECO:0000256" key="15">
    <source>
        <dbReference type="PIRNR" id="PIRNR004491"/>
    </source>
</evidence>
<dbReference type="AlphaFoldDB" id="A0A7L5AN39"/>
<comment type="catalytic activity">
    <reaction evidence="13 15">
        <text>riboflavin + ATP = FMN + ADP + H(+)</text>
        <dbReference type="Rhea" id="RHEA:14357"/>
        <dbReference type="ChEBI" id="CHEBI:15378"/>
        <dbReference type="ChEBI" id="CHEBI:30616"/>
        <dbReference type="ChEBI" id="CHEBI:57986"/>
        <dbReference type="ChEBI" id="CHEBI:58210"/>
        <dbReference type="ChEBI" id="CHEBI:456216"/>
        <dbReference type="EC" id="2.7.1.26"/>
    </reaction>
</comment>
<dbReference type="Gene3D" id="2.40.30.30">
    <property type="entry name" value="Riboflavin kinase-like"/>
    <property type="match status" value="1"/>
</dbReference>
<dbReference type="EC" id="2.7.7.2" evidence="15"/>
<evidence type="ECO:0000256" key="10">
    <source>
        <dbReference type="ARBA" id="ARBA00022827"/>
    </source>
</evidence>
<dbReference type="GO" id="GO:0006747">
    <property type="term" value="P:FAD biosynthetic process"/>
    <property type="evidence" value="ECO:0007669"/>
    <property type="project" value="UniProtKB-UniRule"/>
</dbReference>
<evidence type="ECO:0000256" key="12">
    <source>
        <dbReference type="ARBA" id="ARBA00023268"/>
    </source>
</evidence>
<dbReference type="UniPathway" id="UPA00276">
    <property type="reaction ID" value="UER00406"/>
</dbReference>
<dbReference type="SUPFAM" id="SSF82114">
    <property type="entry name" value="Riboflavin kinase-like"/>
    <property type="match status" value="1"/>
</dbReference>
<dbReference type="GO" id="GO:0005524">
    <property type="term" value="F:ATP binding"/>
    <property type="evidence" value="ECO:0007669"/>
    <property type="project" value="UniProtKB-UniRule"/>
</dbReference>
<dbReference type="GO" id="GO:0009398">
    <property type="term" value="P:FMN biosynthetic process"/>
    <property type="evidence" value="ECO:0007669"/>
    <property type="project" value="UniProtKB-UniRule"/>
</dbReference>
<dbReference type="KEGG" id="mant:BHD05_08705"/>
<feature type="domain" description="Riboflavin kinase" evidence="16">
    <location>
        <begin position="184"/>
        <end position="309"/>
    </location>
</feature>
<dbReference type="GO" id="GO:0008531">
    <property type="term" value="F:riboflavin kinase activity"/>
    <property type="evidence" value="ECO:0007669"/>
    <property type="project" value="UniProtKB-UniRule"/>
</dbReference>
<comment type="function">
    <text evidence="1">Catalyzes the phosphorylation of riboflavin to FMN followed by the adenylation of FMN to FAD.</text>
</comment>
<evidence type="ECO:0000256" key="11">
    <source>
        <dbReference type="ARBA" id="ARBA00022840"/>
    </source>
</evidence>
<evidence type="ECO:0000256" key="7">
    <source>
        <dbReference type="ARBA" id="ARBA00022695"/>
    </source>
</evidence>
<reference evidence="17 18" key="1">
    <citation type="submission" date="2016-09" db="EMBL/GenBank/DDBJ databases">
        <title>Complete genome sequence of microbes from the polar regions.</title>
        <authorList>
            <person name="Liao L."/>
            <person name="Chen B."/>
        </authorList>
    </citation>
    <scope>NUCLEOTIDE SEQUENCE [LARGE SCALE GENOMIC DNA]</scope>
    <source>
        <strain evidence="17 18">ZS314</strain>
    </source>
</reference>
<dbReference type="InterPro" id="IPR015865">
    <property type="entry name" value="Riboflavin_kinase_bac/euk"/>
</dbReference>
<proteinExistence type="inferred from homology"/>
<keyword evidence="6 15" id="KW-0808">Transferase</keyword>
<evidence type="ECO:0000313" key="18">
    <source>
        <dbReference type="Proteomes" id="UP000464507"/>
    </source>
</evidence>
<dbReference type="Pfam" id="PF01687">
    <property type="entry name" value="Flavokinase"/>
    <property type="match status" value="1"/>
</dbReference>
<dbReference type="PIRSF" id="PIRSF004491">
    <property type="entry name" value="FAD_Synth"/>
    <property type="match status" value="1"/>
</dbReference>
<evidence type="ECO:0000256" key="14">
    <source>
        <dbReference type="ARBA" id="ARBA00049494"/>
    </source>
</evidence>
<dbReference type="SUPFAM" id="SSF52374">
    <property type="entry name" value="Nucleotidylyl transferase"/>
    <property type="match status" value="1"/>
</dbReference>
<evidence type="ECO:0000256" key="6">
    <source>
        <dbReference type="ARBA" id="ARBA00022679"/>
    </source>
</evidence>
<evidence type="ECO:0000256" key="3">
    <source>
        <dbReference type="ARBA" id="ARBA00005201"/>
    </source>
</evidence>
<evidence type="ECO:0000256" key="2">
    <source>
        <dbReference type="ARBA" id="ARBA00004726"/>
    </source>
</evidence>
<accession>A0A7L5AN39</accession>
<dbReference type="CDD" id="cd02064">
    <property type="entry name" value="FAD_synthetase_N"/>
    <property type="match status" value="1"/>
</dbReference>
<keyword evidence="12" id="KW-0511">Multifunctional enzyme</keyword>
<dbReference type="FunFam" id="3.40.50.620:FF:000021">
    <property type="entry name" value="Riboflavin biosynthesis protein"/>
    <property type="match status" value="1"/>
</dbReference>
<keyword evidence="4 15" id="KW-0285">Flavoprotein</keyword>
<keyword evidence="18" id="KW-1185">Reference proteome</keyword>
<organism evidence="17 18">
    <name type="scientific">Marisediminicola antarctica</name>
    <dbReference type="NCBI Taxonomy" id="674079"/>
    <lineage>
        <taxon>Bacteria</taxon>
        <taxon>Bacillati</taxon>
        <taxon>Actinomycetota</taxon>
        <taxon>Actinomycetes</taxon>
        <taxon>Micrococcales</taxon>
        <taxon>Microbacteriaceae</taxon>
        <taxon>Marisediminicola</taxon>
    </lineage>
</organism>
<dbReference type="InterPro" id="IPR014729">
    <property type="entry name" value="Rossmann-like_a/b/a_fold"/>
</dbReference>
<comment type="pathway">
    <text evidence="2 15">Cofactor biosynthesis; FAD biosynthesis; FAD from FMN: step 1/1.</text>
</comment>
<dbReference type="NCBIfam" id="TIGR00083">
    <property type="entry name" value="ribF"/>
    <property type="match status" value="1"/>
</dbReference>
<dbReference type="InterPro" id="IPR023465">
    <property type="entry name" value="Riboflavin_kinase_dom_sf"/>
</dbReference>
<dbReference type="UniPathway" id="UPA00277">
    <property type="reaction ID" value="UER00407"/>
</dbReference>
<gene>
    <name evidence="17" type="ORF">BHD05_08705</name>
</gene>
<dbReference type="InterPro" id="IPR002606">
    <property type="entry name" value="Riboflavin_kinase_bac"/>
</dbReference>
<dbReference type="SMART" id="SM00904">
    <property type="entry name" value="Flavokinase"/>
    <property type="match status" value="1"/>
</dbReference>
<dbReference type="NCBIfam" id="NF004160">
    <property type="entry name" value="PRK05627.1-3"/>
    <property type="match status" value="1"/>
</dbReference>
<keyword evidence="5 15" id="KW-0288">FMN</keyword>
<keyword evidence="8 15" id="KW-0547">Nucleotide-binding</keyword>
<dbReference type="PANTHER" id="PTHR22749:SF6">
    <property type="entry name" value="RIBOFLAVIN KINASE"/>
    <property type="match status" value="1"/>
</dbReference>
<evidence type="ECO:0000256" key="1">
    <source>
        <dbReference type="ARBA" id="ARBA00002121"/>
    </source>
</evidence>
<dbReference type="EMBL" id="CP017146">
    <property type="protein sequence ID" value="QHO69709.1"/>
    <property type="molecule type" value="Genomic_DNA"/>
</dbReference>
<protein>
    <recommendedName>
        <fullName evidence="15">Riboflavin biosynthesis protein</fullName>
    </recommendedName>
    <domain>
        <recommendedName>
            <fullName evidence="15">Riboflavin kinase</fullName>
            <ecNumber evidence="15">2.7.1.26</ecNumber>
        </recommendedName>
        <alternativeName>
            <fullName evidence="15">Flavokinase</fullName>
        </alternativeName>
    </domain>
    <domain>
        <recommendedName>
            <fullName evidence="15">FMN adenylyltransferase</fullName>
            <ecNumber evidence="15">2.7.7.2</ecNumber>
        </recommendedName>
        <alternativeName>
            <fullName evidence="15">FAD pyrophosphorylase</fullName>
        </alternativeName>
        <alternativeName>
            <fullName evidence="15">FAD synthase</fullName>
        </alternativeName>
    </domain>
</protein>
<dbReference type="GO" id="GO:0009231">
    <property type="term" value="P:riboflavin biosynthetic process"/>
    <property type="evidence" value="ECO:0007669"/>
    <property type="project" value="InterPro"/>
</dbReference>
<comment type="pathway">
    <text evidence="3 15">Cofactor biosynthesis; FMN biosynthesis; FMN from riboflavin (ATP route): step 1/1.</text>
</comment>
<evidence type="ECO:0000256" key="9">
    <source>
        <dbReference type="ARBA" id="ARBA00022777"/>
    </source>
</evidence>
<sequence>MRFFDSLNSIPVGFGPTAVTFGKFDGMHVGHRHVLDALLSVARKRALEPAAITFDRNPLSLLAPERCPEAIASNDQKRELFESTGVGTLVQLPFDPALSSMTAEEFVRRVLVVALDARVVLVGPGTRFGAGGTGDFALLTRLGADLGFDVRQLEPRLDDGDGRVSSTRIRELLAAGDVAEAGRLLGRHPSVRSMVVHGQQRGRALGYPTANLSPQLEGFIPADGVYAGRLTVDGVTMPAAISIGNNPTFEGVPERQVEAHVLDEDLDLYDRIVEVEFVEHIRGMAKFDSLDELIAQMGQDTLDVRGVLARANAVG</sequence>
<dbReference type="OrthoDB" id="9803667at2"/>
<comment type="catalytic activity">
    <reaction evidence="14 15">
        <text>FMN + ATP + H(+) = FAD + diphosphate</text>
        <dbReference type="Rhea" id="RHEA:17237"/>
        <dbReference type="ChEBI" id="CHEBI:15378"/>
        <dbReference type="ChEBI" id="CHEBI:30616"/>
        <dbReference type="ChEBI" id="CHEBI:33019"/>
        <dbReference type="ChEBI" id="CHEBI:57692"/>
        <dbReference type="ChEBI" id="CHEBI:58210"/>
        <dbReference type="EC" id="2.7.7.2"/>
    </reaction>
</comment>
<keyword evidence="10 15" id="KW-0274">FAD</keyword>
<keyword evidence="7 15" id="KW-0548">Nucleotidyltransferase</keyword>
<evidence type="ECO:0000256" key="5">
    <source>
        <dbReference type="ARBA" id="ARBA00022643"/>
    </source>
</evidence>
<evidence type="ECO:0000256" key="13">
    <source>
        <dbReference type="ARBA" id="ARBA00047880"/>
    </source>
</evidence>